<accession>A0ABW9MY77</accession>
<evidence type="ECO:0000313" key="2">
    <source>
        <dbReference type="EMBL" id="MFO3716810.1"/>
    </source>
</evidence>
<protein>
    <recommendedName>
        <fullName evidence="4">Lactococcin 972 family bacteriocin</fullName>
    </recommendedName>
</protein>
<keyword evidence="1" id="KW-0732">Signal</keyword>
<keyword evidence="3" id="KW-1185">Reference proteome</keyword>
<sequence length="106" mass="11400">MLALTVILGVLTASPVMAGSLSRTYSGQFVNDWSKTAKYGNATLEYGFNTFLIKEDTCYANHSGANHYAKIRNGNGVHVGPSKPAGTWSNQEVTHSGSSVTYSCEY</sequence>
<dbReference type="EMBL" id="JBGMEG010000001">
    <property type="protein sequence ID" value="MFO3716810.1"/>
    <property type="molecule type" value="Genomic_DNA"/>
</dbReference>
<evidence type="ECO:0008006" key="4">
    <source>
        <dbReference type="Google" id="ProtNLM"/>
    </source>
</evidence>
<feature type="chain" id="PRO_5047189401" description="Lactococcin 972 family bacteriocin" evidence="1">
    <location>
        <begin position="19"/>
        <end position="106"/>
    </location>
</feature>
<dbReference type="Proteomes" id="UP001637993">
    <property type="component" value="Unassembled WGS sequence"/>
</dbReference>
<organism evidence="2 3">
    <name type="scientific">Anaerococcus groningensis</name>
    <dbReference type="NCBI Taxonomy" id="3115616"/>
    <lineage>
        <taxon>Bacteria</taxon>
        <taxon>Bacillati</taxon>
        <taxon>Bacillota</taxon>
        <taxon>Tissierellia</taxon>
        <taxon>Tissierellales</taxon>
        <taxon>Peptoniphilaceae</taxon>
        <taxon>Anaerococcus</taxon>
    </lineage>
</organism>
<proteinExistence type="predicted"/>
<gene>
    <name evidence="2" type="ORF">AB9Q04_00415</name>
</gene>
<dbReference type="RefSeq" id="WP_410023429.1">
    <property type="nucleotide sequence ID" value="NZ_JBGMEG010000001.1"/>
</dbReference>
<name>A0ABW9MY77_9FIRM</name>
<evidence type="ECO:0000256" key="1">
    <source>
        <dbReference type="SAM" id="SignalP"/>
    </source>
</evidence>
<evidence type="ECO:0000313" key="3">
    <source>
        <dbReference type="Proteomes" id="UP001637993"/>
    </source>
</evidence>
<reference evidence="2 3" key="1">
    <citation type="journal article" date="2025" name="Anaerobe">
        <title>Description of Anaerococcus kampingiae sp. nov., Anaerococcus groningensis sp. nov., Anaerococcus martiniensis sp. nov., and Anaerococcus cruorum sp. nov., isolated from human clinical specimens.</title>
        <authorList>
            <person name="Boiten K.E."/>
            <person name="Meijer J."/>
            <person name="van Wezel E.M."/>
            <person name="Veloo A.C.M."/>
        </authorList>
    </citation>
    <scope>NUCLEOTIDE SEQUENCE [LARGE SCALE GENOMIC DNA]</scope>
    <source>
        <strain evidence="2 3">ENR1011</strain>
    </source>
</reference>
<comment type="caution">
    <text evidence="2">The sequence shown here is derived from an EMBL/GenBank/DDBJ whole genome shotgun (WGS) entry which is preliminary data.</text>
</comment>
<feature type="signal peptide" evidence="1">
    <location>
        <begin position="1"/>
        <end position="18"/>
    </location>
</feature>